<accession>A0AAV4IRC9</accession>
<keyword evidence="5" id="KW-1185">Reference proteome</keyword>
<dbReference type="Pfam" id="PF00069">
    <property type="entry name" value="Pkinase"/>
    <property type="match status" value="1"/>
</dbReference>
<dbReference type="CDD" id="cd14011">
    <property type="entry name" value="PK_SCY1_like"/>
    <property type="match status" value="1"/>
</dbReference>
<dbReference type="Gene3D" id="1.10.510.10">
    <property type="entry name" value="Transferase(Phosphotransferase) domain 1"/>
    <property type="match status" value="1"/>
</dbReference>
<organism evidence="4 5">
    <name type="scientific">Elysia marginata</name>
    <dbReference type="NCBI Taxonomy" id="1093978"/>
    <lineage>
        <taxon>Eukaryota</taxon>
        <taxon>Metazoa</taxon>
        <taxon>Spiralia</taxon>
        <taxon>Lophotrochozoa</taxon>
        <taxon>Mollusca</taxon>
        <taxon>Gastropoda</taxon>
        <taxon>Heterobranchia</taxon>
        <taxon>Euthyneura</taxon>
        <taxon>Panpulmonata</taxon>
        <taxon>Sacoglossa</taxon>
        <taxon>Placobranchoidea</taxon>
        <taxon>Plakobranchidae</taxon>
        <taxon>Elysia</taxon>
    </lineage>
</organism>
<comment type="similarity">
    <text evidence="1">Belongs to the protein kinase superfamily.</text>
</comment>
<feature type="region of interest" description="Disordered" evidence="2">
    <location>
        <begin position="1"/>
        <end position="92"/>
    </location>
</feature>
<dbReference type="EMBL" id="BMAT01002751">
    <property type="protein sequence ID" value="GFS13124.1"/>
    <property type="molecule type" value="Genomic_DNA"/>
</dbReference>
<comment type="caution">
    <text evidence="4">The sequence shown here is derived from an EMBL/GenBank/DDBJ whole genome shotgun (WGS) entry which is preliminary data.</text>
</comment>
<feature type="region of interest" description="Disordered" evidence="2">
    <location>
        <begin position="738"/>
        <end position="793"/>
    </location>
</feature>
<dbReference type="GO" id="GO:0005524">
    <property type="term" value="F:ATP binding"/>
    <property type="evidence" value="ECO:0007669"/>
    <property type="project" value="InterPro"/>
</dbReference>
<feature type="compositionally biased region" description="Basic and acidic residues" evidence="2">
    <location>
        <begin position="738"/>
        <end position="747"/>
    </location>
</feature>
<reference evidence="4 5" key="1">
    <citation type="journal article" date="2021" name="Elife">
        <title>Chloroplast acquisition without the gene transfer in kleptoplastic sea slugs, Plakobranchus ocellatus.</title>
        <authorList>
            <person name="Maeda T."/>
            <person name="Takahashi S."/>
            <person name="Yoshida T."/>
            <person name="Shimamura S."/>
            <person name="Takaki Y."/>
            <person name="Nagai Y."/>
            <person name="Toyoda A."/>
            <person name="Suzuki Y."/>
            <person name="Arimoto A."/>
            <person name="Ishii H."/>
            <person name="Satoh N."/>
            <person name="Nishiyama T."/>
            <person name="Hasebe M."/>
            <person name="Maruyama T."/>
            <person name="Minagawa J."/>
            <person name="Obokata J."/>
            <person name="Shigenobu S."/>
        </authorList>
    </citation>
    <scope>NUCLEOTIDE SEQUENCE [LARGE SCALE GENOMIC DNA]</scope>
</reference>
<dbReference type="SMART" id="SM00220">
    <property type="entry name" value="S_TKc"/>
    <property type="match status" value="1"/>
</dbReference>
<feature type="domain" description="Protein kinase" evidence="3">
    <location>
        <begin position="121"/>
        <end position="411"/>
    </location>
</feature>
<proteinExistence type="inferred from homology"/>
<dbReference type="Gene3D" id="1.25.10.10">
    <property type="entry name" value="Leucine-rich Repeat Variant"/>
    <property type="match status" value="1"/>
</dbReference>
<dbReference type="InterPro" id="IPR011989">
    <property type="entry name" value="ARM-like"/>
</dbReference>
<dbReference type="FunFam" id="1.25.10.10:FF:000189">
    <property type="entry name" value="SCY1-like pseudokinase 2"/>
    <property type="match status" value="1"/>
</dbReference>
<evidence type="ECO:0000259" key="3">
    <source>
        <dbReference type="PROSITE" id="PS50011"/>
    </source>
</evidence>
<evidence type="ECO:0000256" key="1">
    <source>
        <dbReference type="ARBA" id="ARBA00038349"/>
    </source>
</evidence>
<dbReference type="PANTHER" id="PTHR12984:SF6">
    <property type="entry name" value="SCY1-LIKE PROTEIN 2"/>
    <property type="match status" value="1"/>
</dbReference>
<sequence length="1055" mass="114835">MTHSYHKQPPEASVEMEQSPTSNSNSKKGRVGRWLEERKRQKLQQKQPQVQIAELPHKPEPEGVTTASTPSPVLGQPPRQKARSGSGGHKSGIKMDMFTRLKSAVSHVIPGNPLSRDFDIYGQVASTSPSLMWKVFSATKKSTKEEASVFLFEKKQIDKHHKRDKEVIIDSLRRGVQQLTKLRHPRILSVIHPLEETREALAFATEPVFSSLANVLGNRDNMGNNPPKFLENFTLFEVEIKHGLLQILEGLGFLHSDAKMIHRNICPSSIVLAKNGTWKLAGCEFVQQAVNVTDQAPTYSCQEWSSDMPQEAQPSLDFMAPEYEMTHVCGPASDMFSFGVLMFSLYNEGKPLFECRGDIRAFRTNAEELSSVRGSLLASVPNELTDHVKLLLNTEPTIRPDAAQMAQIPFFEDMACIALQYIDTLYQRENIEKSNFFKGLPKVIEHLPKRVGQQRILPALFKEGHNPNMVPFVLPSIFTISEQSTQEEYCALVLPDLIPFFKLREPIQVTLMFLQNMNLLLSKTPTQQIQTYVFPLIFAALEADNSQIQELCLGIIPTFADLIEYSTLKKSLVPRIKKLCLATTVLKVRVNCLLCLGKLMNQMDKWFVLDEILPFLREIPTREPAVLMSILGIHKVALSEAKLGITKDVMANKVLPFLIPLSIDSNLNLHQFNAYTSVIKEMLTKVESEHRTKLEQLDQIQQEHKTLEISKITGENGVSDDKQNSFKTLSLEEKQRLAKQQDQERLLRSQKNLVPRPSSTHSTSSPSTSAAPTVGGLGGGGGSGGSGPRDLTSTLMASNMRNLSMASKASSVSNIPAGGGVTAYNGHSIPAAAPANNSNMGFSPSINWGSASSTVSLRYDTAQSSLNSSTSSIGSAGRVSLDTSSFDSLFGSGGVGGSGNMGGNRPPLGMMANSGGPAALSPMRPASVMQPSMPTPVMQPQGAGTSLMMMGGQPRPNMMQSSSTIPWGGGATSAFPPMSSSASTNSSHFGLGSGAGGGSVFQSSPSPAWGGGGGGPVIGPRVLPTPQQNLMQPQRPQQQQQPKPLSNQDLNDLLG</sequence>
<dbReference type="Gene3D" id="3.30.200.20">
    <property type="entry name" value="Phosphorylase Kinase, domain 1"/>
    <property type="match status" value="1"/>
</dbReference>
<feature type="region of interest" description="Disordered" evidence="2">
    <location>
        <begin position="995"/>
        <end position="1055"/>
    </location>
</feature>
<name>A0AAV4IRC9_9GAST</name>
<dbReference type="FunFam" id="3.30.200.20:FF:000179">
    <property type="entry name" value="SCY1 like pseudokinase 2"/>
    <property type="match status" value="1"/>
</dbReference>
<dbReference type="SUPFAM" id="SSF48371">
    <property type="entry name" value="ARM repeat"/>
    <property type="match status" value="1"/>
</dbReference>
<evidence type="ECO:0000313" key="4">
    <source>
        <dbReference type="EMBL" id="GFS13124.1"/>
    </source>
</evidence>
<dbReference type="InterPro" id="IPR011009">
    <property type="entry name" value="Kinase-like_dom_sf"/>
</dbReference>
<feature type="compositionally biased region" description="Polar residues" evidence="2">
    <location>
        <begin position="1045"/>
        <end position="1055"/>
    </location>
</feature>
<dbReference type="SUPFAM" id="SSF56112">
    <property type="entry name" value="Protein kinase-like (PK-like)"/>
    <property type="match status" value="1"/>
</dbReference>
<dbReference type="AlphaFoldDB" id="A0AAV4IRC9"/>
<dbReference type="InterPro" id="IPR016024">
    <property type="entry name" value="ARM-type_fold"/>
</dbReference>
<feature type="compositionally biased region" description="Gly residues" evidence="2">
    <location>
        <begin position="775"/>
        <end position="787"/>
    </location>
</feature>
<evidence type="ECO:0000313" key="5">
    <source>
        <dbReference type="Proteomes" id="UP000762676"/>
    </source>
</evidence>
<dbReference type="GO" id="GO:0004672">
    <property type="term" value="F:protein kinase activity"/>
    <property type="evidence" value="ECO:0007669"/>
    <property type="project" value="InterPro"/>
</dbReference>
<dbReference type="InterPro" id="IPR051177">
    <property type="entry name" value="CIK-Related_Protein"/>
</dbReference>
<feature type="compositionally biased region" description="Low complexity" evidence="2">
    <location>
        <begin position="1026"/>
        <end position="1044"/>
    </location>
</feature>
<feature type="compositionally biased region" description="Polar residues" evidence="2">
    <location>
        <begin position="16"/>
        <end position="26"/>
    </location>
</feature>
<gene>
    <name evidence="4" type="ORF">ElyMa_001388900</name>
</gene>
<evidence type="ECO:0000256" key="2">
    <source>
        <dbReference type="SAM" id="MobiDB-lite"/>
    </source>
</evidence>
<protein>
    <submittedName>
        <fullName evidence="4">SCY1-like protein 2</fullName>
    </submittedName>
</protein>
<feature type="compositionally biased region" description="Low complexity" evidence="2">
    <location>
        <begin position="755"/>
        <end position="773"/>
    </location>
</feature>
<dbReference type="Proteomes" id="UP000762676">
    <property type="component" value="Unassembled WGS sequence"/>
</dbReference>
<dbReference type="InterPro" id="IPR000719">
    <property type="entry name" value="Prot_kinase_dom"/>
</dbReference>
<dbReference type="PROSITE" id="PS50011">
    <property type="entry name" value="PROTEIN_KINASE_DOM"/>
    <property type="match status" value="1"/>
</dbReference>
<dbReference type="PANTHER" id="PTHR12984">
    <property type="entry name" value="SCY1-RELATED S/T PROTEIN KINASE-LIKE"/>
    <property type="match status" value="1"/>
</dbReference>